<feature type="transmembrane region" description="Helical" evidence="1">
    <location>
        <begin position="31"/>
        <end position="47"/>
    </location>
</feature>
<dbReference type="Proteomes" id="UP000663860">
    <property type="component" value="Unassembled WGS sequence"/>
</dbReference>
<dbReference type="EMBL" id="CAJNOE010002103">
    <property type="protein sequence ID" value="CAF1467841.1"/>
    <property type="molecule type" value="Genomic_DNA"/>
</dbReference>
<sequence>MNYFNSKYLFTHTLFLKSYTPRINTTTIKRVILIFLSILFATFYYQVSFNQHILKQVNRLYLYATQQPSHWLILTSITQLHQYLISPQQHISIICITNQKLSIPPKNKINIIFLDSQLQSKLSFQSTNIKNIAYLIAIKHGARFIYEYNSNISSFHPHYHHHQNIQHLAFRRQRSPFINIYPTFTANFTLALPGLPKDELTNITQDGWSSIRTIDHYQETIQPLIQQQLQIVYSNKLPFVKHPPVAIEPFTFTPLSDDNILFTYDAFWALVLSQSRSDIWRSWWVQRILWDINGNLLFSSYPHQINTTTSFHHDDNTNQDANVGKLVRFLSKWKSTKTTLAERIEELFNDMIKEKYCDIDELKTIQNWLKDLEKVKYEFPLIKTSKSQSEQAGNRIGIRRRRTAVCLTGLTECINEAWTPTANAIRTHIGGEMDTFMYLSSTEPVVDQLSTVSLRTRLIEALHYSNFTVKVLFENIPVLDPHFPPNCTTEESIDQPPHKVPRYYQQLFGLSNCFSLVRDYEKKHSIKYDIMVRTRADIEFVQIPPTFDRESPYDINTTLIASYNGEIGIIDDGFAVGPMDAVEVYMNRYHSFRECITRDLHPERYLDFYLKYRKVKMIIDQNTVVGHIPHDPKRCH</sequence>
<comment type="caution">
    <text evidence="2">The sequence shown here is derived from an EMBL/GenBank/DDBJ whole genome shotgun (WGS) entry which is preliminary data.</text>
</comment>
<protein>
    <submittedName>
        <fullName evidence="2">Uncharacterized protein</fullName>
    </submittedName>
</protein>
<reference evidence="2" key="1">
    <citation type="submission" date="2021-02" db="EMBL/GenBank/DDBJ databases">
        <authorList>
            <person name="Nowell W R."/>
        </authorList>
    </citation>
    <scope>NUCLEOTIDE SEQUENCE</scope>
</reference>
<keyword evidence="1" id="KW-1133">Transmembrane helix</keyword>
<accession>A0A815QU98</accession>
<name>A0A815QU98_9BILA</name>
<keyword evidence="1" id="KW-0812">Transmembrane</keyword>
<dbReference type="Pfam" id="PF03385">
    <property type="entry name" value="STELLO"/>
    <property type="match status" value="1"/>
</dbReference>
<proteinExistence type="predicted"/>
<evidence type="ECO:0000313" key="2">
    <source>
        <dbReference type="EMBL" id="CAF1467841.1"/>
    </source>
</evidence>
<keyword evidence="1" id="KW-0472">Membrane</keyword>
<evidence type="ECO:0000313" key="3">
    <source>
        <dbReference type="Proteomes" id="UP000663860"/>
    </source>
</evidence>
<dbReference type="InterPro" id="IPR005049">
    <property type="entry name" value="STL-like"/>
</dbReference>
<dbReference type="PANTHER" id="PTHR31362:SF0">
    <property type="entry name" value="EXOSTOSIN DOMAIN-CONTAINING PROTEIN-RELATED"/>
    <property type="match status" value="1"/>
</dbReference>
<dbReference type="PANTHER" id="PTHR31362">
    <property type="entry name" value="GLYCOSYLTRANSFERASE STELLO1-RELATED"/>
    <property type="match status" value="1"/>
</dbReference>
<gene>
    <name evidence="2" type="ORF">IZO911_LOCUS43293</name>
</gene>
<evidence type="ECO:0000256" key="1">
    <source>
        <dbReference type="SAM" id="Phobius"/>
    </source>
</evidence>
<dbReference type="AlphaFoldDB" id="A0A815QU98"/>
<organism evidence="2 3">
    <name type="scientific">Adineta steineri</name>
    <dbReference type="NCBI Taxonomy" id="433720"/>
    <lineage>
        <taxon>Eukaryota</taxon>
        <taxon>Metazoa</taxon>
        <taxon>Spiralia</taxon>
        <taxon>Gnathifera</taxon>
        <taxon>Rotifera</taxon>
        <taxon>Eurotatoria</taxon>
        <taxon>Bdelloidea</taxon>
        <taxon>Adinetida</taxon>
        <taxon>Adinetidae</taxon>
        <taxon>Adineta</taxon>
    </lineage>
</organism>